<dbReference type="InterPro" id="IPR046848">
    <property type="entry name" value="E_motif"/>
</dbReference>
<evidence type="ECO:0000313" key="4">
    <source>
        <dbReference type="Proteomes" id="UP000663760"/>
    </source>
</evidence>
<dbReference type="OrthoDB" id="992115at2759"/>
<keyword evidence="4" id="KW-1185">Reference proteome</keyword>
<feature type="repeat" description="PPR" evidence="2">
    <location>
        <begin position="285"/>
        <end position="319"/>
    </location>
</feature>
<keyword evidence="1" id="KW-0677">Repeat</keyword>
<evidence type="ECO:0000313" key="3">
    <source>
        <dbReference type="EMBL" id="CAA7396792.1"/>
    </source>
</evidence>
<name>A0A7I8KH02_SPIIN</name>
<dbReference type="NCBIfam" id="TIGR00756">
    <property type="entry name" value="PPR"/>
    <property type="match status" value="1"/>
</dbReference>
<reference evidence="3" key="1">
    <citation type="submission" date="2020-02" db="EMBL/GenBank/DDBJ databases">
        <authorList>
            <person name="Scholz U."/>
            <person name="Mascher M."/>
            <person name="Fiebig A."/>
        </authorList>
    </citation>
    <scope>NUCLEOTIDE SEQUENCE</scope>
</reference>
<dbReference type="EMBL" id="LR746268">
    <property type="protein sequence ID" value="CAA7396792.1"/>
    <property type="molecule type" value="Genomic_DNA"/>
</dbReference>
<accession>A0A7I8KH02</accession>
<dbReference type="InterPro" id="IPR046960">
    <property type="entry name" value="PPR_At4g14850-like_plant"/>
</dbReference>
<dbReference type="PANTHER" id="PTHR47926:SF537">
    <property type="entry name" value="PENTACOTRIPEPTIDE-REPEAT REGION OF PRORP DOMAIN-CONTAINING PROTEIN"/>
    <property type="match status" value="1"/>
</dbReference>
<sequence>MLLLPRARCLDLLGKTHFPSVGIEQLKQIHAQMIVSGALRRDSAVGRLIERYAGVSAPEGMNFAHLAFRYHAREADVFTWNVMIRRSPPQEAILLYARLGARSGGGGGAPAPDDRTLIYVLGACARSAGLREGMQVHAQIVKTRPPEAMDVAVLTTGVHFYGSLGEIDSARQLFDEMPRRSSATWNALMAGCCLGGGAAEAAALFRDLLLDEGGTRPTERTMVVMLSACARLGELALGSSIHGHILKAISIQDDAFIGTGLVDMYSKCGCLSSAQMIFAETREKNVLTWTVMTAALAFHGRGEAAIELLDAMLAEGVSPNAVTFTCLLSACCHAGLVNEGLHLFETMTRRFGVAPSVQHYGCVVDLLARVGMVEEALRFVTDMPMAPDAVLWRTLLCACKVYGRSALGEEIGRKLLQLERGPDGPPCGAAAACEDYIALSNIYAAGGMWGDVLRLREAMKRDGVQNKPGSSSLQIKPGAPCGQVKLLR</sequence>
<evidence type="ECO:0000256" key="2">
    <source>
        <dbReference type="PROSITE-ProRule" id="PRU00708"/>
    </source>
</evidence>
<proteinExistence type="predicted"/>
<dbReference type="Proteomes" id="UP000663760">
    <property type="component" value="Chromosome 5"/>
</dbReference>
<dbReference type="GO" id="GO:0003723">
    <property type="term" value="F:RNA binding"/>
    <property type="evidence" value="ECO:0007669"/>
    <property type="project" value="InterPro"/>
</dbReference>
<organism evidence="3 4">
    <name type="scientific">Spirodela intermedia</name>
    <name type="common">Intermediate duckweed</name>
    <dbReference type="NCBI Taxonomy" id="51605"/>
    <lineage>
        <taxon>Eukaryota</taxon>
        <taxon>Viridiplantae</taxon>
        <taxon>Streptophyta</taxon>
        <taxon>Embryophyta</taxon>
        <taxon>Tracheophyta</taxon>
        <taxon>Spermatophyta</taxon>
        <taxon>Magnoliopsida</taxon>
        <taxon>Liliopsida</taxon>
        <taxon>Araceae</taxon>
        <taxon>Lemnoideae</taxon>
        <taxon>Spirodela</taxon>
    </lineage>
</organism>
<dbReference type="Pfam" id="PF01535">
    <property type="entry name" value="PPR"/>
    <property type="match status" value="3"/>
</dbReference>
<dbReference type="PROSITE" id="PS51375">
    <property type="entry name" value="PPR"/>
    <property type="match status" value="2"/>
</dbReference>
<gene>
    <name evidence="3" type="ORF">SI8410_05007455</name>
</gene>
<dbReference type="PANTHER" id="PTHR47926">
    <property type="entry name" value="PENTATRICOPEPTIDE REPEAT-CONTAINING PROTEIN"/>
    <property type="match status" value="1"/>
</dbReference>
<feature type="repeat" description="PPR" evidence="2">
    <location>
        <begin position="320"/>
        <end position="355"/>
    </location>
</feature>
<dbReference type="InterPro" id="IPR002885">
    <property type="entry name" value="PPR_rpt"/>
</dbReference>
<dbReference type="Pfam" id="PF13041">
    <property type="entry name" value="PPR_2"/>
    <property type="match status" value="1"/>
</dbReference>
<dbReference type="Gene3D" id="1.25.40.10">
    <property type="entry name" value="Tetratricopeptide repeat domain"/>
    <property type="match status" value="2"/>
</dbReference>
<dbReference type="FunFam" id="1.25.40.10:FF:000242">
    <property type="entry name" value="Pentatricopeptide repeat-containing protein"/>
    <property type="match status" value="1"/>
</dbReference>
<dbReference type="Pfam" id="PF20431">
    <property type="entry name" value="E_motif"/>
    <property type="match status" value="1"/>
</dbReference>
<dbReference type="InterPro" id="IPR011990">
    <property type="entry name" value="TPR-like_helical_dom_sf"/>
</dbReference>
<protein>
    <submittedName>
        <fullName evidence="3">Uncharacterized protein</fullName>
    </submittedName>
</protein>
<dbReference type="AlphaFoldDB" id="A0A7I8KH02"/>
<dbReference type="GO" id="GO:0009451">
    <property type="term" value="P:RNA modification"/>
    <property type="evidence" value="ECO:0007669"/>
    <property type="project" value="InterPro"/>
</dbReference>
<evidence type="ECO:0000256" key="1">
    <source>
        <dbReference type="ARBA" id="ARBA00022737"/>
    </source>
</evidence>